<reference evidence="2 3" key="1">
    <citation type="submission" date="2014-04" db="EMBL/GenBank/DDBJ databases">
        <title>Genome assembly of Hyalangium minutum DSM 14724.</title>
        <authorList>
            <person name="Sharma G."/>
            <person name="Subramanian S."/>
        </authorList>
    </citation>
    <scope>NUCLEOTIDE SEQUENCE [LARGE SCALE GENOMIC DNA]</scope>
    <source>
        <strain evidence="2 3">DSM 14724</strain>
    </source>
</reference>
<proteinExistence type="predicted"/>
<evidence type="ECO:0000313" key="2">
    <source>
        <dbReference type="EMBL" id="KFE72266.1"/>
    </source>
</evidence>
<dbReference type="Gene3D" id="1.10.760.10">
    <property type="entry name" value="Cytochrome c-like domain"/>
    <property type="match status" value="1"/>
</dbReference>
<dbReference type="PANTHER" id="PTHR47197">
    <property type="entry name" value="PROTEIN NIRF"/>
    <property type="match status" value="1"/>
</dbReference>
<dbReference type="GO" id="GO:0009055">
    <property type="term" value="F:electron transfer activity"/>
    <property type="evidence" value="ECO:0007669"/>
    <property type="project" value="InterPro"/>
</dbReference>
<keyword evidence="3" id="KW-1185">Reference proteome</keyword>
<protein>
    <submittedName>
        <fullName evidence="2">Uncharacterized protein</fullName>
    </submittedName>
</protein>
<sequence length="963" mass="102812">MAAQRVLAAQSSVPASSPRRVAMEELTPLPGATMHDRSAAPRTLNSRTFIIASLLACVWVSTEASAQQYTLFESGQVRPLALSPSGDLLFAVNTPDHTLEVFQVNSSGLSRRASIPVGMEPVAVAARSDTEVWVVNHLSDSVSVVQLSSSGHVGVVTRTLLVGDEPRDIVFAGPGKTRAFITTAHRGQNAPYDPQLTTPGIGRADVWVFDATALGSSVGGDPLTILTLFSDTPRALAVTPDGTRVYAAAFHSGNRTTVLHDLQIPDGGESAGGVPGPNANVQGVQAPEVGLIVKYNGSHWVDVLNRTWDSALRFSLPDKDVFVIDATATPPAQLSGSAGFYSGVGTILFNMAVNPVNGKVYVSNTEARNDLRFEGPGTFAGNTLRGHLHESRITVLSSSGVAPRHLNKHINYAVCCAAVPNTESEKSLAQPLGMAVTSDGATLYVAAYGSSKLGVYSTAALENDTFVPSTANQIELTGGGPTGIVLDEARGRLYTLTRFDNGVSVVNLSTQTETAHHLMHNPEPPSVVAGRRFLYDARYSSSHGDSSCGSCHIFGDWDSLAWDLGNPDGTVMTNPGPIAPPVVSGFGTDPTFGQNSNIHPMKGPLTTQSLRGMANHGPMHWRGDRSAGNDEPTAQPDDGSFDEAAAFAKFNPAFMDLLGRSAQLTHAEMEQFADFVLQITYPPNPIRNLDNTLTPTQQAGRDFYFAQTVTPQGTCETCHKLDPNANPSAGQFKGFFGTDGRSSFDPVPQFFKIPQLRNMYQKVGMFGAGYDFFTVPADSFLGDQVRGFGFGHNGAIPDMFRFNSSFDQNAANPVGLANTPANVTNKRNVEQFMFVYENNLAPIVGQQVTLTASNLLVMAPRLNLLITRANAGECDLVVRGRLNSHDVGFLYVGGQQYKRDEVALPNISDSNLRASIVTFDALTFTCFPPSTGTRNGIDHDLDGHLNGDERTAGTDLADPNSHP</sequence>
<dbReference type="Gene3D" id="2.130.10.10">
    <property type="entry name" value="YVTN repeat-like/Quinoprotein amine dehydrogenase"/>
    <property type="match status" value="2"/>
</dbReference>
<name>A0A085WX53_9BACT</name>
<dbReference type="PANTHER" id="PTHR47197:SF3">
    <property type="entry name" value="DIHYDRO-HEME D1 DEHYDROGENASE"/>
    <property type="match status" value="1"/>
</dbReference>
<feature type="region of interest" description="Disordered" evidence="1">
    <location>
        <begin position="937"/>
        <end position="963"/>
    </location>
</feature>
<organism evidence="2 3">
    <name type="scientific">Hyalangium minutum</name>
    <dbReference type="NCBI Taxonomy" id="394096"/>
    <lineage>
        <taxon>Bacteria</taxon>
        <taxon>Pseudomonadati</taxon>
        <taxon>Myxococcota</taxon>
        <taxon>Myxococcia</taxon>
        <taxon>Myxococcales</taxon>
        <taxon>Cystobacterineae</taxon>
        <taxon>Archangiaceae</taxon>
        <taxon>Hyalangium</taxon>
    </lineage>
</organism>
<dbReference type="InterPro" id="IPR036909">
    <property type="entry name" value="Cyt_c-like_dom_sf"/>
</dbReference>
<dbReference type="SUPFAM" id="SSF63829">
    <property type="entry name" value="Calcium-dependent phosphotriesterase"/>
    <property type="match status" value="1"/>
</dbReference>
<dbReference type="SUPFAM" id="SSF46626">
    <property type="entry name" value="Cytochrome c"/>
    <property type="match status" value="1"/>
</dbReference>
<evidence type="ECO:0000256" key="1">
    <source>
        <dbReference type="SAM" id="MobiDB-lite"/>
    </source>
</evidence>
<feature type="region of interest" description="Disordered" evidence="1">
    <location>
        <begin position="615"/>
        <end position="639"/>
    </location>
</feature>
<dbReference type="AlphaFoldDB" id="A0A085WX53"/>
<evidence type="ECO:0000313" key="3">
    <source>
        <dbReference type="Proteomes" id="UP000028725"/>
    </source>
</evidence>
<comment type="caution">
    <text evidence="2">The sequence shown here is derived from an EMBL/GenBank/DDBJ whole genome shotgun (WGS) entry which is preliminary data.</text>
</comment>
<dbReference type="GO" id="GO:0020037">
    <property type="term" value="F:heme binding"/>
    <property type="evidence" value="ECO:0007669"/>
    <property type="project" value="InterPro"/>
</dbReference>
<dbReference type="EMBL" id="JMCB01000001">
    <property type="protein sequence ID" value="KFE72266.1"/>
    <property type="molecule type" value="Genomic_DNA"/>
</dbReference>
<dbReference type="STRING" id="394096.DB31_0528"/>
<dbReference type="InterPro" id="IPR051200">
    <property type="entry name" value="Host-pathogen_enzymatic-act"/>
</dbReference>
<dbReference type="Proteomes" id="UP000028725">
    <property type="component" value="Unassembled WGS sequence"/>
</dbReference>
<accession>A0A085WX53</accession>
<feature type="compositionally biased region" description="Basic and acidic residues" evidence="1">
    <location>
        <begin position="937"/>
        <end position="952"/>
    </location>
</feature>
<gene>
    <name evidence="2" type="ORF">DB31_0528</name>
</gene>
<dbReference type="PATRIC" id="fig|394096.3.peg.523"/>
<dbReference type="InterPro" id="IPR015943">
    <property type="entry name" value="WD40/YVTN_repeat-like_dom_sf"/>
</dbReference>